<dbReference type="NCBIfam" id="TIGR00231">
    <property type="entry name" value="small_GTP"/>
    <property type="match status" value="1"/>
</dbReference>
<evidence type="ECO:0000313" key="12">
    <source>
        <dbReference type="Proteomes" id="UP001165122"/>
    </source>
</evidence>
<dbReference type="GO" id="GO:0043024">
    <property type="term" value="F:ribosomal small subunit binding"/>
    <property type="evidence" value="ECO:0007669"/>
    <property type="project" value="TreeGrafter"/>
</dbReference>
<keyword evidence="12" id="KW-1185">Reference proteome</keyword>
<feature type="region of interest" description="G4" evidence="6">
    <location>
        <begin position="192"/>
        <end position="195"/>
    </location>
</feature>
<dbReference type="HAMAP" id="MF_00367">
    <property type="entry name" value="GTPase_Era"/>
    <property type="match status" value="1"/>
</dbReference>
<dbReference type="CDD" id="cd04163">
    <property type="entry name" value="Era"/>
    <property type="match status" value="1"/>
</dbReference>
<dbReference type="PANTHER" id="PTHR42698:SF2">
    <property type="entry name" value="GTPASE ERA-LIKE, CHLOROPLASTIC"/>
    <property type="match status" value="1"/>
</dbReference>
<keyword evidence="4 6" id="KW-0342">GTP-binding</keyword>
<dbReference type="GO" id="GO:0005525">
    <property type="term" value="F:GTP binding"/>
    <property type="evidence" value="ECO:0007669"/>
    <property type="project" value="UniProtKB-UniRule"/>
</dbReference>
<feature type="compositionally biased region" description="Low complexity" evidence="7">
    <location>
        <begin position="205"/>
        <end position="220"/>
    </location>
</feature>
<evidence type="ECO:0000256" key="5">
    <source>
        <dbReference type="PROSITE-ProRule" id="PRU00118"/>
    </source>
</evidence>
<dbReference type="Gene3D" id="3.30.300.20">
    <property type="match status" value="1"/>
</dbReference>
<name>A0A9W7FSK4_9STRA</name>
<keyword evidence="8" id="KW-0732">Signal</keyword>
<dbReference type="GO" id="GO:0019843">
    <property type="term" value="F:rRNA binding"/>
    <property type="evidence" value="ECO:0007669"/>
    <property type="project" value="TreeGrafter"/>
</dbReference>
<evidence type="ECO:0000259" key="10">
    <source>
        <dbReference type="PROSITE" id="PS51713"/>
    </source>
</evidence>
<protein>
    <recommendedName>
        <fullName evidence="13">GTPase Era</fullName>
    </recommendedName>
</protein>
<dbReference type="SUPFAM" id="SSF54814">
    <property type="entry name" value="Prokaryotic type KH domain (KH-domain type II)"/>
    <property type="match status" value="1"/>
</dbReference>
<comment type="similarity">
    <text evidence="1 6">Belongs to the TRAFAC class TrmE-Era-EngA-EngB-Septin-like GTPase superfamily. Era GTPase family.</text>
</comment>
<dbReference type="OrthoDB" id="8954335at2759"/>
<dbReference type="CDD" id="cd22534">
    <property type="entry name" value="KH-II_Era"/>
    <property type="match status" value="1"/>
</dbReference>
<feature type="domain" description="KH type-2" evidence="9">
    <location>
        <begin position="337"/>
        <end position="418"/>
    </location>
</feature>
<evidence type="ECO:0000259" key="9">
    <source>
        <dbReference type="PROSITE" id="PS50823"/>
    </source>
</evidence>
<feature type="chain" id="PRO_5040752222" description="GTPase Era" evidence="8">
    <location>
        <begin position="22"/>
        <end position="436"/>
    </location>
</feature>
<feature type="region of interest" description="G1" evidence="6">
    <location>
        <begin position="79"/>
        <end position="86"/>
    </location>
</feature>
<proteinExistence type="inferred from homology"/>
<feature type="region of interest" description="G5" evidence="6">
    <location>
        <begin position="252"/>
        <end position="254"/>
    </location>
</feature>
<evidence type="ECO:0000256" key="7">
    <source>
        <dbReference type="SAM" id="MobiDB-lite"/>
    </source>
</evidence>
<dbReference type="GO" id="GO:0000028">
    <property type="term" value="P:ribosomal small subunit assembly"/>
    <property type="evidence" value="ECO:0007669"/>
    <property type="project" value="TreeGrafter"/>
</dbReference>
<dbReference type="InterPro" id="IPR005225">
    <property type="entry name" value="Small_GTP-bd"/>
</dbReference>
<dbReference type="InterPro" id="IPR004044">
    <property type="entry name" value="KH_dom_type_2"/>
</dbReference>
<feature type="domain" description="Era-type G" evidence="10">
    <location>
        <begin position="71"/>
        <end position="275"/>
    </location>
</feature>
<feature type="compositionally biased region" description="Polar residues" evidence="7">
    <location>
        <begin position="221"/>
        <end position="230"/>
    </location>
</feature>
<dbReference type="AlphaFoldDB" id="A0A9W7FSK4"/>
<accession>A0A9W7FSK4</accession>
<evidence type="ECO:0000256" key="8">
    <source>
        <dbReference type="SAM" id="SignalP"/>
    </source>
</evidence>
<organism evidence="11 12">
    <name type="scientific">Triparma laevis f. longispina</name>
    <dbReference type="NCBI Taxonomy" id="1714387"/>
    <lineage>
        <taxon>Eukaryota</taxon>
        <taxon>Sar</taxon>
        <taxon>Stramenopiles</taxon>
        <taxon>Ochrophyta</taxon>
        <taxon>Bolidophyceae</taxon>
        <taxon>Parmales</taxon>
        <taxon>Triparmaceae</taxon>
        <taxon>Triparma</taxon>
    </lineage>
</organism>
<evidence type="ECO:0008006" key="13">
    <source>
        <dbReference type="Google" id="ProtNLM"/>
    </source>
</evidence>
<evidence type="ECO:0000256" key="1">
    <source>
        <dbReference type="ARBA" id="ARBA00007921"/>
    </source>
</evidence>
<dbReference type="InterPro" id="IPR005662">
    <property type="entry name" value="GTPase_Era-like"/>
</dbReference>
<dbReference type="EMBL" id="BRXW01000328">
    <property type="protein sequence ID" value="GMI18279.1"/>
    <property type="molecule type" value="Genomic_DNA"/>
</dbReference>
<dbReference type="InterPro" id="IPR009019">
    <property type="entry name" value="KH_sf_prok-type"/>
</dbReference>
<feature type="signal peptide" evidence="8">
    <location>
        <begin position="1"/>
        <end position="21"/>
    </location>
</feature>
<dbReference type="FunFam" id="3.30.300.20:FF:000003">
    <property type="entry name" value="GTPase Era"/>
    <property type="match status" value="1"/>
</dbReference>
<feature type="region of interest" description="G2" evidence="6">
    <location>
        <begin position="105"/>
        <end position="109"/>
    </location>
</feature>
<keyword evidence="2 6" id="KW-0547">Nucleotide-binding</keyword>
<dbReference type="PROSITE" id="PS50823">
    <property type="entry name" value="KH_TYPE_2"/>
    <property type="match status" value="1"/>
</dbReference>
<evidence type="ECO:0000256" key="3">
    <source>
        <dbReference type="ARBA" id="ARBA00022884"/>
    </source>
</evidence>
<dbReference type="SUPFAM" id="SSF52540">
    <property type="entry name" value="P-loop containing nucleoside triphosphate hydrolases"/>
    <property type="match status" value="1"/>
</dbReference>
<gene>
    <name evidence="11" type="ORF">TrLO_g2774</name>
</gene>
<dbReference type="Pfam" id="PF01926">
    <property type="entry name" value="MMR_HSR1"/>
    <property type="match status" value="1"/>
</dbReference>
<dbReference type="InterPro" id="IPR015946">
    <property type="entry name" value="KH_dom-like_a/b"/>
</dbReference>
<evidence type="ECO:0000313" key="11">
    <source>
        <dbReference type="EMBL" id="GMI18279.1"/>
    </source>
</evidence>
<dbReference type="InterPro" id="IPR006073">
    <property type="entry name" value="GTP-bd"/>
</dbReference>
<dbReference type="Pfam" id="PF07650">
    <property type="entry name" value="KH_2"/>
    <property type="match status" value="1"/>
</dbReference>
<dbReference type="Proteomes" id="UP001165122">
    <property type="component" value="Unassembled WGS sequence"/>
</dbReference>
<dbReference type="InterPro" id="IPR030388">
    <property type="entry name" value="G_ERA_dom"/>
</dbReference>
<dbReference type="PRINTS" id="PR00326">
    <property type="entry name" value="GTP1OBG"/>
</dbReference>
<sequence>MSTAPACVTFLLLFVLPLVSSFLIPTRHHTRRLHSDVAGKERLEPLEPLEPTTQFDYEGRINDQYDSSAFRSGFVSIVGAPNMGKSTLLNELLDQDLCITTPRPQTTRHAIMAVLTSEEHQTQLAFIDTPGVIESPSYKLQSTMMEAVKGSLNQAEVIMVLSDVFSTVPLSEDDAILTRLQKTNQKVIVVVNKIDLLDKVKNFNSTTPDSTTSDSATPISNHNPLTSRTTSVPEAVAKWRMLLPNALAIIPISCTTKQNIPTLKRLLLAKPDVPAAFRDLGRPVPGTFAAGKTTVTDSEARDLFPVAPPLYPFDQMTDRTERFFASEIIRSVLFKKLGKELPYCCEVAVTAFTELEPDSKNKVRHLSANIVVERESQKGIVVGKKGAKVKEVGISSRQKLEEFFQDRIHLDLSVKVDKDWRKDDKKLQRYGYINKD</sequence>
<evidence type="ECO:0000256" key="2">
    <source>
        <dbReference type="ARBA" id="ARBA00022741"/>
    </source>
</evidence>
<evidence type="ECO:0000256" key="6">
    <source>
        <dbReference type="PROSITE-ProRule" id="PRU01050"/>
    </source>
</evidence>
<feature type="region of interest" description="Disordered" evidence="7">
    <location>
        <begin position="204"/>
        <end position="230"/>
    </location>
</feature>
<keyword evidence="3 5" id="KW-0694">RNA-binding</keyword>
<dbReference type="PROSITE" id="PS51713">
    <property type="entry name" value="G_ERA"/>
    <property type="match status" value="1"/>
</dbReference>
<reference evidence="12" key="1">
    <citation type="journal article" date="2023" name="Commun. Biol.">
        <title>Genome analysis of Parmales, the sister group of diatoms, reveals the evolutionary specialization of diatoms from phago-mixotrophs to photoautotrophs.</title>
        <authorList>
            <person name="Ban H."/>
            <person name="Sato S."/>
            <person name="Yoshikawa S."/>
            <person name="Yamada K."/>
            <person name="Nakamura Y."/>
            <person name="Ichinomiya M."/>
            <person name="Sato N."/>
            <person name="Blanc-Mathieu R."/>
            <person name="Endo H."/>
            <person name="Kuwata A."/>
            <person name="Ogata H."/>
        </authorList>
    </citation>
    <scope>NUCLEOTIDE SEQUENCE [LARGE SCALE GENOMIC DNA]</scope>
    <source>
        <strain evidence="12">NIES 3700</strain>
    </source>
</reference>
<comment type="caution">
    <text evidence="11">The sequence shown here is derived from an EMBL/GenBank/DDBJ whole genome shotgun (WGS) entry which is preliminary data.</text>
</comment>
<dbReference type="Gene3D" id="3.40.50.300">
    <property type="entry name" value="P-loop containing nucleotide triphosphate hydrolases"/>
    <property type="match status" value="1"/>
</dbReference>
<dbReference type="InterPro" id="IPR027417">
    <property type="entry name" value="P-loop_NTPase"/>
</dbReference>
<dbReference type="PANTHER" id="PTHR42698">
    <property type="entry name" value="GTPASE ERA"/>
    <property type="match status" value="1"/>
</dbReference>
<feature type="region of interest" description="G3" evidence="6">
    <location>
        <begin position="128"/>
        <end position="131"/>
    </location>
</feature>
<evidence type="ECO:0000256" key="4">
    <source>
        <dbReference type="ARBA" id="ARBA00023134"/>
    </source>
</evidence>